<organism evidence="1 2">
    <name type="scientific">Pseudovibrio exalbescens</name>
    <dbReference type="NCBI Taxonomy" id="197461"/>
    <lineage>
        <taxon>Bacteria</taxon>
        <taxon>Pseudomonadati</taxon>
        <taxon>Pseudomonadota</taxon>
        <taxon>Alphaproteobacteria</taxon>
        <taxon>Hyphomicrobiales</taxon>
        <taxon>Stappiaceae</taxon>
        <taxon>Pseudovibrio</taxon>
    </lineage>
</organism>
<dbReference type="AlphaFoldDB" id="A0A1U7JCA0"/>
<dbReference type="InterPro" id="IPR021270">
    <property type="entry name" value="DUF2849"/>
</dbReference>
<dbReference type="EMBL" id="LVVZ01000049">
    <property type="protein sequence ID" value="OKL42335.1"/>
    <property type="molecule type" value="Genomic_DNA"/>
</dbReference>
<comment type="caution">
    <text evidence="1">The sequence shown here is derived from an EMBL/GenBank/DDBJ whole genome shotgun (WGS) entry which is preliminary data.</text>
</comment>
<dbReference type="Proteomes" id="UP000185783">
    <property type="component" value="Unassembled WGS sequence"/>
</dbReference>
<dbReference type="OrthoDB" id="5738806at2"/>
<dbReference type="RefSeq" id="WP_028482144.1">
    <property type="nucleotide sequence ID" value="NZ_LVVZ01000049.1"/>
</dbReference>
<sequence>MKVITANRLLDGEVVWLGPDGKWVEVVGDARVFEEASELQQVLQSETVSEERQEVVGVYEIEVAYKDGRLTPTRLREAIRALGPTTHPYLGKQARPESPAA</sequence>
<name>A0A1U7JCA0_9HYPH</name>
<evidence type="ECO:0000313" key="2">
    <source>
        <dbReference type="Proteomes" id="UP000185783"/>
    </source>
</evidence>
<dbReference type="STRING" id="197461.A3843_00500"/>
<reference evidence="1 2" key="1">
    <citation type="submission" date="2016-03" db="EMBL/GenBank/DDBJ databases">
        <title>Genome sequence of Nesiotobacter sp. nov., a moderately halophilic alphaproteobacterium isolated from the Yellow Sea, China.</title>
        <authorList>
            <person name="Zhang G."/>
            <person name="Zhang R."/>
        </authorList>
    </citation>
    <scope>NUCLEOTIDE SEQUENCE [LARGE SCALE GENOMIC DNA]</scope>
    <source>
        <strain evidence="1 2">WB1-6</strain>
    </source>
</reference>
<keyword evidence="2" id="KW-1185">Reference proteome</keyword>
<dbReference type="Pfam" id="PF11011">
    <property type="entry name" value="DUF2849"/>
    <property type="match status" value="1"/>
</dbReference>
<gene>
    <name evidence="1" type="ORF">A3843_00500</name>
</gene>
<accession>A0A1U7JCA0</accession>
<evidence type="ECO:0000313" key="1">
    <source>
        <dbReference type="EMBL" id="OKL42335.1"/>
    </source>
</evidence>
<protein>
    <submittedName>
        <fullName evidence="1">Sulfite reductase</fullName>
    </submittedName>
</protein>
<proteinExistence type="predicted"/>